<feature type="chain" id="PRO_5045050432" evidence="1">
    <location>
        <begin position="26"/>
        <end position="143"/>
    </location>
</feature>
<feature type="signal peptide" evidence="1">
    <location>
        <begin position="1"/>
        <end position="25"/>
    </location>
</feature>
<evidence type="ECO:0000313" key="2">
    <source>
        <dbReference type="EMBL" id="MBY8888979.1"/>
    </source>
</evidence>
<accession>A0ABS7R240</accession>
<reference evidence="2 3" key="1">
    <citation type="submission" date="2021-08" db="EMBL/GenBank/DDBJ databases">
        <title>Streptomyces sp. PTM05 isolated from lichen.</title>
        <authorList>
            <person name="Somphong A."/>
            <person name="Phongsopitanun W."/>
            <person name="Tanasupawat S."/>
        </authorList>
    </citation>
    <scope>NUCLEOTIDE SEQUENCE [LARGE SCALE GENOMIC DNA]</scope>
    <source>
        <strain evidence="2 3">Ptm05</strain>
    </source>
</reference>
<evidence type="ECO:0000256" key="1">
    <source>
        <dbReference type="SAM" id="SignalP"/>
    </source>
</evidence>
<dbReference type="EMBL" id="JAINVZ010000032">
    <property type="protein sequence ID" value="MBY8888979.1"/>
    <property type="molecule type" value="Genomic_DNA"/>
</dbReference>
<evidence type="ECO:0000313" key="3">
    <source>
        <dbReference type="Proteomes" id="UP001198565"/>
    </source>
</evidence>
<dbReference type="Pfam" id="PF12098">
    <property type="entry name" value="DUF3574"/>
    <property type="match status" value="1"/>
</dbReference>
<dbReference type="InterPro" id="IPR021957">
    <property type="entry name" value="DUF3574"/>
</dbReference>
<comment type="caution">
    <text evidence="2">The sequence shown here is derived from an EMBL/GenBank/DDBJ whole genome shotgun (WGS) entry which is preliminary data.</text>
</comment>
<keyword evidence="1" id="KW-0732">Signal</keyword>
<protein>
    <submittedName>
        <fullName evidence="2">DUF3574 domain-containing protein</fullName>
    </submittedName>
</protein>
<sequence length="143" mass="15688">MRTRALLAGVLTAAGTLVLAPFVVAAETPVGPRGAYTETTLLFGTQRPEGGTPVTAAQFQRFLDTQVTTRFPAGLTVDDGRGQYRDRHGVIERERSYRVVIVYPTREAESANAKLEAVRSLYDRAFRQESVGRLDESVHASFS</sequence>
<keyword evidence="3" id="KW-1185">Reference proteome</keyword>
<organism evidence="2 3">
    <name type="scientific">Streptantibioticus parmotrematis</name>
    <dbReference type="NCBI Taxonomy" id="2873249"/>
    <lineage>
        <taxon>Bacteria</taxon>
        <taxon>Bacillati</taxon>
        <taxon>Actinomycetota</taxon>
        <taxon>Actinomycetes</taxon>
        <taxon>Kitasatosporales</taxon>
        <taxon>Streptomycetaceae</taxon>
        <taxon>Streptantibioticus</taxon>
    </lineage>
</organism>
<dbReference type="RefSeq" id="WP_222981857.1">
    <property type="nucleotide sequence ID" value="NZ_JAINVZ010000032.1"/>
</dbReference>
<gene>
    <name evidence="2" type="ORF">K7472_29645</name>
</gene>
<name>A0ABS7R240_9ACTN</name>
<dbReference type="Proteomes" id="UP001198565">
    <property type="component" value="Unassembled WGS sequence"/>
</dbReference>
<proteinExistence type="predicted"/>